<reference evidence="1" key="1">
    <citation type="submission" date="2018-05" db="EMBL/GenBank/DDBJ databases">
        <authorList>
            <person name="Lanie J.A."/>
            <person name="Ng W.-L."/>
            <person name="Kazmierczak K.M."/>
            <person name="Andrzejewski T.M."/>
            <person name="Davidsen T.M."/>
            <person name="Wayne K.J."/>
            <person name="Tettelin H."/>
            <person name="Glass J.I."/>
            <person name="Rusch D."/>
            <person name="Podicherti R."/>
            <person name="Tsui H.-C.T."/>
            <person name="Winkler M.E."/>
        </authorList>
    </citation>
    <scope>NUCLEOTIDE SEQUENCE</scope>
</reference>
<sequence>MNKIDTKKYSYLKIIHDLSEDIGISTEETKSLVDTALSSTDPRDVNYEQLKEEIITFLVINIFFIICKL</sequence>
<gene>
    <name evidence="1" type="ORF">METZ01_LOCUS158033</name>
</gene>
<organism evidence="1">
    <name type="scientific">marine metagenome</name>
    <dbReference type="NCBI Taxonomy" id="408172"/>
    <lineage>
        <taxon>unclassified sequences</taxon>
        <taxon>metagenomes</taxon>
        <taxon>ecological metagenomes</taxon>
    </lineage>
</organism>
<protein>
    <submittedName>
        <fullName evidence="1">Uncharacterized protein</fullName>
    </submittedName>
</protein>
<accession>A0A382AUR0</accession>
<proteinExistence type="predicted"/>
<name>A0A382AUR0_9ZZZZ</name>
<evidence type="ECO:0000313" key="1">
    <source>
        <dbReference type="EMBL" id="SVB05179.1"/>
    </source>
</evidence>
<dbReference type="EMBL" id="UINC01026897">
    <property type="protein sequence ID" value="SVB05179.1"/>
    <property type="molecule type" value="Genomic_DNA"/>
</dbReference>
<dbReference type="AlphaFoldDB" id="A0A382AUR0"/>